<evidence type="ECO:0000313" key="3">
    <source>
        <dbReference type="EMBL" id="DAF96920.1"/>
    </source>
</evidence>
<protein>
    <submittedName>
        <fullName evidence="3">Uncharacterized protein</fullName>
    </submittedName>
</protein>
<keyword evidence="2" id="KW-1133">Transmembrane helix</keyword>
<reference evidence="3" key="1">
    <citation type="journal article" date="2021" name="Proc. Natl. Acad. Sci. U.S.A.">
        <title>A Catalog of Tens of Thousands of Viruses from Human Metagenomes Reveals Hidden Associations with Chronic Diseases.</title>
        <authorList>
            <person name="Tisza M.J."/>
            <person name="Buck C.B."/>
        </authorList>
    </citation>
    <scope>NUCLEOTIDE SEQUENCE</scope>
    <source>
        <strain evidence="3">Ct89S11</strain>
    </source>
</reference>
<evidence type="ECO:0000256" key="2">
    <source>
        <dbReference type="SAM" id="Phobius"/>
    </source>
</evidence>
<feature type="region of interest" description="Disordered" evidence="1">
    <location>
        <begin position="69"/>
        <end position="92"/>
    </location>
</feature>
<keyword evidence="2" id="KW-0472">Membrane</keyword>
<organism evidence="3">
    <name type="scientific">Siphoviridae sp. ct89S11</name>
    <dbReference type="NCBI Taxonomy" id="2825357"/>
    <lineage>
        <taxon>Viruses</taxon>
        <taxon>Duplodnaviria</taxon>
        <taxon>Heunggongvirae</taxon>
        <taxon>Uroviricota</taxon>
        <taxon>Caudoviricetes</taxon>
    </lineage>
</organism>
<proteinExistence type="predicted"/>
<keyword evidence="2" id="KW-0812">Transmembrane</keyword>
<feature type="transmembrane region" description="Helical" evidence="2">
    <location>
        <begin position="45"/>
        <end position="63"/>
    </location>
</feature>
<sequence>MRPLYSKGTTMDTNDTNVETTEPVIEFKFNKDALVPAIKRNAKKIIAGAAVIAAGTALTLMAVRSVPEIEDSEELEHDDLDEIDAAESDSDD</sequence>
<accession>A0A8S5UQZ6</accession>
<evidence type="ECO:0000256" key="1">
    <source>
        <dbReference type="SAM" id="MobiDB-lite"/>
    </source>
</evidence>
<name>A0A8S5UQZ6_9CAUD</name>
<dbReference type="EMBL" id="BK016123">
    <property type="protein sequence ID" value="DAF96920.1"/>
    <property type="molecule type" value="Genomic_DNA"/>
</dbReference>